<evidence type="ECO:0000256" key="4">
    <source>
        <dbReference type="ARBA" id="ARBA00009845"/>
    </source>
</evidence>
<dbReference type="InterPro" id="IPR050075">
    <property type="entry name" value="LeuD"/>
</dbReference>
<comment type="function">
    <text evidence="2">Catalyzes the isomerization between 2-isopropylmalate and 3-isopropylmalate, via the formation of 2-isopropylmaleate.</text>
</comment>
<dbReference type="CDD" id="cd01577">
    <property type="entry name" value="IPMI_Swivel"/>
    <property type="match status" value="1"/>
</dbReference>
<dbReference type="NCBIfam" id="NF002458">
    <property type="entry name" value="PRK01641.1"/>
    <property type="match status" value="1"/>
</dbReference>
<reference evidence="12 13" key="1">
    <citation type="submission" date="2007-10" db="EMBL/GenBank/DDBJ databases">
        <authorList>
            <person name="Wagner-Dobler I."/>
            <person name="Ferriera S."/>
            <person name="Johnson J."/>
            <person name="Kravitz S."/>
            <person name="Beeson K."/>
            <person name="Sutton G."/>
            <person name="Rogers Y.-H."/>
            <person name="Friedman R."/>
            <person name="Frazier M."/>
            <person name="Venter J.C."/>
        </authorList>
    </citation>
    <scope>NUCLEOTIDE SEQUENCE [LARGE SCALE GENOMIC DNA]</scope>
    <source>
        <strain evidence="12 13">DFL-43</strain>
    </source>
</reference>
<dbReference type="RefSeq" id="WP_007197351.1">
    <property type="nucleotide sequence ID" value="NZ_CM002917.1"/>
</dbReference>
<proteinExistence type="inferred from homology"/>
<dbReference type="PANTHER" id="PTHR43345">
    <property type="entry name" value="3-ISOPROPYLMALATE DEHYDRATASE SMALL SUBUNIT 2-RELATED-RELATED"/>
    <property type="match status" value="1"/>
</dbReference>
<evidence type="ECO:0000256" key="1">
    <source>
        <dbReference type="ARBA" id="ARBA00000491"/>
    </source>
</evidence>
<dbReference type="SUPFAM" id="SSF52016">
    <property type="entry name" value="LeuD/IlvD-like"/>
    <property type="match status" value="1"/>
</dbReference>
<name>A9D942_HOEPD</name>
<dbReference type="Proteomes" id="UP000004291">
    <property type="component" value="Chromosome"/>
</dbReference>
<feature type="domain" description="Aconitase A/isopropylmalate dehydratase small subunit swivel" evidence="11">
    <location>
        <begin position="6"/>
        <end position="121"/>
    </location>
</feature>
<comment type="similarity">
    <text evidence="4">Belongs to the LeuD family. LeuD type 1 subfamily.</text>
</comment>
<evidence type="ECO:0000259" key="11">
    <source>
        <dbReference type="Pfam" id="PF00694"/>
    </source>
</evidence>
<evidence type="ECO:0000256" key="8">
    <source>
        <dbReference type="ARBA" id="ARBA00022605"/>
    </source>
</evidence>
<comment type="pathway">
    <text evidence="3">Amino-acid biosynthesis; L-leucine biosynthesis; L-leucine from 3-methyl-2-oxobutanoate: step 2/4.</text>
</comment>
<dbReference type="InterPro" id="IPR015928">
    <property type="entry name" value="Aconitase/3IPM_dehydase_swvl"/>
</dbReference>
<dbReference type="InterPro" id="IPR000573">
    <property type="entry name" value="AconitaseA/IPMdHydase_ssu_swvl"/>
</dbReference>
<organism evidence="12 13">
    <name type="scientific">Hoeflea phototrophica (strain DSM 17068 / NCIMB 14078 / DFL-43)</name>
    <dbReference type="NCBI Taxonomy" id="411684"/>
    <lineage>
        <taxon>Bacteria</taxon>
        <taxon>Pseudomonadati</taxon>
        <taxon>Pseudomonadota</taxon>
        <taxon>Alphaproteobacteria</taxon>
        <taxon>Hyphomicrobiales</taxon>
        <taxon>Rhizobiaceae</taxon>
        <taxon>Hoeflea</taxon>
    </lineage>
</organism>
<comment type="catalytic activity">
    <reaction evidence="1">
        <text>(2R,3S)-3-isopropylmalate = (2S)-2-isopropylmalate</text>
        <dbReference type="Rhea" id="RHEA:32287"/>
        <dbReference type="ChEBI" id="CHEBI:1178"/>
        <dbReference type="ChEBI" id="CHEBI:35121"/>
        <dbReference type="EC" id="4.2.1.33"/>
    </reaction>
</comment>
<keyword evidence="9 12" id="KW-0456">Lyase</keyword>
<dbReference type="EC" id="4.2.1.33" evidence="6"/>
<accession>A9D942</accession>
<keyword evidence="8" id="KW-0028">Amino-acid biosynthesis</keyword>
<dbReference type="PANTHER" id="PTHR43345:SF5">
    <property type="entry name" value="3-ISOPROPYLMALATE DEHYDRATASE SMALL SUBUNIT"/>
    <property type="match status" value="1"/>
</dbReference>
<evidence type="ECO:0000256" key="6">
    <source>
        <dbReference type="ARBA" id="ARBA00011998"/>
    </source>
</evidence>
<keyword evidence="13" id="KW-1185">Reference proteome</keyword>
<evidence type="ECO:0000313" key="13">
    <source>
        <dbReference type="Proteomes" id="UP000004291"/>
    </source>
</evidence>
<evidence type="ECO:0000256" key="3">
    <source>
        <dbReference type="ARBA" id="ARBA00004729"/>
    </source>
</evidence>
<sequence length="201" mass="22089">MSGWSAHEGQAVALPFESVDTDQLIPARFMSVPRSKGYGSFLLHDMRHDGAGEQISDFPLNRHPAASVLVARRNFGSGSSREAAVYALVDFGIRVVIAPSFGDIFCGNAVNNQLLPLVLPEETIEAMLSRLGSGTAAIHIDLNVQMVSLDHQTYQFDLPEIWREKLINGWDDIDLTASRAGAIKSYRDSRKAAAPWVWPPQ</sequence>
<protein>
    <recommendedName>
        <fullName evidence="6">3-isopropylmalate dehydratase</fullName>
        <ecNumber evidence="6">4.2.1.33</ecNumber>
    </recommendedName>
</protein>
<evidence type="ECO:0000313" key="12">
    <source>
        <dbReference type="EMBL" id="EDQ32847.1"/>
    </source>
</evidence>
<comment type="caution">
    <text evidence="12">The sequence shown here is derived from an EMBL/GenBank/DDBJ whole genome shotgun (WGS) entry which is preliminary data.</text>
</comment>
<evidence type="ECO:0000256" key="9">
    <source>
        <dbReference type="ARBA" id="ARBA00023239"/>
    </source>
</evidence>
<dbReference type="EMBL" id="ABIA03000002">
    <property type="protein sequence ID" value="EDQ32847.1"/>
    <property type="molecule type" value="Genomic_DNA"/>
</dbReference>
<dbReference type="UniPathway" id="UPA00048">
    <property type="reaction ID" value="UER00071"/>
</dbReference>
<dbReference type="GO" id="GO:0009098">
    <property type="term" value="P:L-leucine biosynthetic process"/>
    <property type="evidence" value="ECO:0007669"/>
    <property type="project" value="UniProtKB-UniPathway"/>
</dbReference>
<dbReference type="InterPro" id="IPR033940">
    <property type="entry name" value="IPMI_Swivel"/>
</dbReference>
<dbReference type="Pfam" id="PF00694">
    <property type="entry name" value="Aconitase_C"/>
    <property type="match status" value="1"/>
</dbReference>
<dbReference type="NCBIfam" id="TIGR00171">
    <property type="entry name" value="leuD"/>
    <property type="match status" value="1"/>
</dbReference>
<evidence type="ECO:0000256" key="10">
    <source>
        <dbReference type="ARBA" id="ARBA00023304"/>
    </source>
</evidence>
<gene>
    <name evidence="12" type="ORF">HPDFL43_07859</name>
</gene>
<dbReference type="AlphaFoldDB" id="A9D942"/>
<dbReference type="InterPro" id="IPR004431">
    <property type="entry name" value="3-IsopropMal_deHydase_ssu"/>
</dbReference>
<dbReference type="STRING" id="411684.HPDFL43_07859"/>
<dbReference type="Gene3D" id="3.20.19.10">
    <property type="entry name" value="Aconitase, domain 4"/>
    <property type="match status" value="1"/>
</dbReference>
<comment type="subunit">
    <text evidence="5">Heterodimer of LeuC and LeuD.</text>
</comment>
<evidence type="ECO:0000256" key="7">
    <source>
        <dbReference type="ARBA" id="ARBA00022430"/>
    </source>
</evidence>
<dbReference type="HOGENOM" id="CLU_081378_0_3_5"/>
<dbReference type="GO" id="GO:0003861">
    <property type="term" value="F:3-isopropylmalate dehydratase activity"/>
    <property type="evidence" value="ECO:0007669"/>
    <property type="project" value="UniProtKB-EC"/>
</dbReference>
<dbReference type="eggNOG" id="COG0066">
    <property type="taxonomic scope" value="Bacteria"/>
</dbReference>
<keyword evidence="7" id="KW-0432">Leucine biosynthesis</keyword>
<dbReference type="GO" id="GO:0009316">
    <property type="term" value="C:3-isopropylmalate dehydratase complex"/>
    <property type="evidence" value="ECO:0007669"/>
    <property type="project" value="InterPro"/>
</dbReference>
<evidence type="ECO:0000256" key="5">
    <source>
        <dbReference type="ARBA" id="ARBA00011271"/>
    </source>
</evidence>
<evidence type="ECO:0000256" key="2">
    <source>
        <dbReference type="ARBA" id="ARBA00002695"/>
    </source>
</evidence>
<keyword evidence="10" id="KW-0100">Branched-chain amino acid biosynthesis</keyword>
<dbReference type="OrthoDB" id="9777465at2"/>
<reference evidence="12 13" key="2">
    <citation type="submission" date="2012-06" db="EMBL/GenBank/DDBJ databases">
        <authorList>
            <person name="Fiebig A."/>
        </authorList>
    </citation>
    <scope>NUCLEOTIDE SEQUENCE [LARGE SCALE GENOMIC DNA]</scope>
    <source>
        <strain evidence="12 13">DFL-43</strain>
    </source>
</reference>